<dbReference type="InterPro" id="IPR011029">
    <property type="entry name" value="DEATH-like_dom_sf"/>
</dbReference>
<dbReference type="InterPro" id="IPR032675">
    <property type="entry name" value="LRR_dom_sf"/>
</dbReference>
<dbReference type="Pfam" id="PF17779">
    <property type="entry name" value="WHD_NOD2"/>
    <property type="match status" value="1"/>
</dbReference>
<dbReference type="Pfam" id="PF13516">
    <property type="entry name" value="LRR_6"/>
    <property type="match status" value="3"/>
</dbReference>
<dbReference type="AlphaFoldDB" id="A0A096LTS0"/>
<reference evidence="9" key="2">
    <citation type="submission" date="2025-08" db="UniProtKB">
        <authorList>
            <consortium name="Ensembl"/>
        </authorList>
    </citation>
    <scope>IDENTIFICATION</scope>
</reference>
<dbReference type="SUPFAM" id="SSF47986">
    <property type="entry name" value="DEATH domain"/>
    <property type="match status" value="1"/>
</dbReference>
<dbReference type="InterPro" id="IPR001611">
    <property type="entry name" value="Leu-rich_rpt"/>
</dbReference>
<dbReference type="PROSITE" id="PS51450">
    <property type="entry name" value="LRR"/>
    <property type="match status" value="1"/>
</dbReference>
<dbReference type="Pfam" id="PF17776">
    <property type="entry name" value="NLRC4_HD2"/>
    <property type="match status" value="1"/>
</dbReference>
<dbReference type="Pfam" id="PF05729">
    <property type="entry name" value="NACHT"/>
    <property type="match status" value="1"/>
</dbReference>
<sequence length="835" mass="93868">MSRSTLSRKTKTEFLYAPLHEQLGDEEFRSFKWFLQQSDELDGLPVIPKSHLENADRQETVDQMVQKYNHLAVQVLKKNLQKIYRNDLQHQLANIHRDMENPQSVGNHKERLQSNLQDTFRCRHEGWSSKRNTVSLDDGYTEPCITAGDRPASRFIRRIEMAFGEPSEPNISNIFTHPSGAKTNVRTVMTSGEAGVGKTFLVHKFVLDWTENRTSQDVHLIFPLNLVNFPRQETLSLSELIHTIFTSLQTSGNSNFDKSEYKIIFVLDGLDVSQLPLDFTAAEKLPVDVTKAAPVETLVTNLIRGHLLPSARLWITTRPSGAGQIPPEFIDMETELRGFSEQQKEKYFRRRFRDEEQAHRVVSHIRMSPSLRYMCHVPAFCWVTAGVLQAVLKTSTGGELPSTLTGIYIEILMAQIQTMKQKFGKPKSLKYLETLMKLAFNQLENGGLSFSVESIKEDDVNSFDEFSVYPEVFSQFFKEEHCLKMSGKKVFSFLHWSIVEFLAALFVVSRIGNKPKTAFPIPGFIYSQKQETFYEIIDKAVKSSDGHLDTFLRFLLGLSLQRSQLHLEDLLPQTGSSSQSRQLTVDHVKSKIRNSPSPERKISLFPCLNELMDGSAVDEVQQFLKAETGSVDEPSHWSALLFILLSSLTDLHVFDLKKYFPSEETLLALLPVVKTSKTSLLTGCSLSERSCAALSSVLSCRSCGLRKLDLSNNDLRDSGVELLAAGLKSPDCKLETLRLICCNLSKGSCGTLSSVLGSETCSLEELDLSSNDLQDSGLQLLSAGLSSPHCKLETLRVCDCKLSEDACDALTLLELRSLRQLDLRSNELGPSGEEL</sequence>
<dbReference type="Gene3D" id="1.10.533.10">
    <property type="entry name" value="Death Domain, Fas"/>
    <property type="match status" value="1"/>
</dbReference>
<evidence type="ECO:0000256" key="2">
    <source>
        <dbReference type="ARBA" id="ARBA00022490"/>
    </source>
</evidence>
<reference evidence="9" key="3">
    <citation type="submission" date="2025-09" db="UniProtKB">
        <authorList>
            <consortium name="Ensembl"/>
        </authorList>
    </citation>
    <scope>IDENTIFICATION</scope>
</reference>
<keyword evidence="6" id="KW-0067">ATP-binding</keyword>
<dbReference type="SUPFAM" id="SSF52047">
    <property type="entry name" value="RNI-like"/>
    <property type="match status" value="1"/>
</dbReference>
<dbReference type="GO" id="GO:0005737">
    <property type="term" value="C:cytoplasm"/>
    <property type="evidence" value="ECO:0007669"/>
    <property type="project" value="UniProtKB-SubCell"/>
</dbReference>
<evidence type="ECO:0000256" key="4">
    <source>
        <dbReference type="ARBA" id="ARBA00022737"/>
    </source>
</evidence>
<evidence type="ECO:0000256" key="5">
    <source>
        <dbReference type="ARBA" id="ARBA00022741"/>
    </source>
</evidence>
<dbReference type="SMART" id="SM01289">
    <property type="entry name" value="PYRIN"/>
    <property type="match status" value="1"/>
</dbReference>
<dbReference type="InterPro" id="IPR041267">
    <property type="entry name" value="NLRP_HD2"/>
</dbReference>
<dbReference type="Gene3D" id="3.80.10.10">
    <property type="entry name" value="Ribonuclease Inhibitor"/>
    <property type="match status" value="1"/>
</dbReference>
<comment type="subcellular location">
    <subcellularLocation>
        <location evidence="1">Cytoplasm</location>
    </subcellularLocation>
</comment>
<dbReference type="SMART" id="SM00368">
    <property type="entry name" value="LRR_RI"/>
    <property type="match status" value="5"/>
</dbReference>
<evidence type="ECO:0000313" key="9">
    <source>
        <dbReference type="Ensembl" id="ENSPFOP00000022561.1"/>
    </source>
</evidence>
<evidence type="ECO:0000256" key="3">
    <source>
        <dbReference type="ARBA" id="ARBA00022614"/>
    </source>
</evidence>
<keyword evidence="4" id="KW-0677">Repeat</keyword>
<evidence type="ECO:0000259" key="8">
    <source>
        <dbReference type="PROSITE" id="PS50837"/>
    </source>
</evidence>
<keyword evidence="3" id="KW-0433">Leucine-rich repeat</keyword>
<evidence type="ECO:0008006" key="11">
    <source>
        <dbReference type="Google" id="ProtNLM"/>
    </source>
</evidence>
<protein>
    <recommendedName>
        <fullName evidence="11">NACHT domain-containing protein</fullName>
    </recommendedName>
</protein>
<dbReference type="PROSITE" id="PS50837">
    <property type="entry name" value="NACHT"/>
    <property type="match status" value="1"/>
</dbReference>
<dbReference type="InterPro" id="IPR027417">
    <property type="entry name" value="P-loop_NTPase"/>
</dbReference>
<evidence type="ECO:0000256" key="1">
    <source>
        <dbReference type="ARBA" id="ARBA00004496"/>
    </source>
</evidence>
<dbReference type="InterPro" id="IPR004020">
    <property type="entry name" value="DAPIN"/>
</dbReference>
<dbReference type="GO" id="GO:0005524">
    <property type="term" value="F:ATP binding"/>
    <property type="evidence" value="ECO:0007669"/>
    <property type="project" value="UniProtKB-KW"/>
</dbReference>
<organism evidence="9 10">
    <name type="scientific">Poecilia formosa</name>
    <name type="common">Amazon molly</name>
    <name type="synonym">Limia formosa</name>
    <dbReference type="NCBI Taxonomy" id="48698"/>
    <lineage>
        <taxon>Eukaryota</taxon>
        <taxon>Metazoa</taxon>
        <taxon>Chordata</taxon>
        <taxon>Craniata</taxon>
        <taxon>Vertebrata</taxon>
        <taxon>Euteleostomi</taxon>
        <taxon>Actinopterygii</taxon>
        <taxon>Neopterygii</taxon>
        <taxon>Teleostei</taxon>
        <taxon>Neoteleostei</taxon>
        <taxon>Acanthomorphata</taxon>
        <taxon>Ovalentaria</taxon>
        <taxon>Atherinomorphae</taxon>
        <taxon>Cyprinodontiformes</taxon>
        <taxon>Poeciliidae</taxon>
        <taxon>Poeciliinae</taxon>
        <taxon>Poecilia</taxon>
    </lineage>
</organism>
<dbReference type="InterPro" id="IPR041075">
    <property type="entry name" value="NOD1/2_WH"/>
</dbReference>
<dbReference type="PANTHER" id="PTHR24106">
    <property type="entry name" value="NACHT, LRR AND CARD DOMAINS-CONTAINING"/>
    <property type="match status" value="1"/>
</dbReference>
<dbReference type="InterPro" id="IPR051261">
    <property type="entry name" value="NLR"/>
</dbReference>
<evidence type="ECO:0000259" key="7">
    <source>
        <dbReference type="PROSITE" id="PS50824"/>
    </source>
</evidence>
<dbReference type="EMBL" id="AYCK01022779">
    <property type="status" value="NOT_ANNOTATED_CDS"/>
    <property type="molecule type" value="Genomic_DNA"/>
</dbReference>
<keyword evidence="2" id="KW-0963">Cytoplasm</keyword>
<evidence type="ECO:0000313" key="10">
    <source>
        <dbReference type="Proteomes" id="UP000028760"/>
    </source>
</evidence>
<keyword evidence="10" id="KW-1185">Reference proteome</keyword>
<dbReference type="Proteomes" id="UP000028760">
    <property type="component" value="Unassembled WGS sequence"/>
</dbReference>
<keyword evidence="5" id="KW-0547">Nucleotide-binding</keyword>
<name>A0A096LTS0_POEFO</name>
<feature type="domain" description="Pyrin" evidence="7">
    <location>
        <begin position="21"/>
        <end position="68"/>
    </location>
</feature>
<dbReference type="Ensembl" id="ENSPFOT00000027550.1">
    <property type="protein sequence ID" value="ENSPFOP00000022561.1"/>
    <property type="gene ID" value="ENSPFOG00000001051.2"/>
</dbReference>
<dbReference type="Gene3D" id="3.40.50.300">
    <property type="entry name" value="P-loop containing nucleotide triphosphate hydrolases"/>
    <property type="match status" value="1"/>
</dbReference>
<feature type="domain" description="NACHT" evidence="8">
    <location>
        <begin position="186"/>
        <end position="321"/>
    </location>
</feature>
<dbReference type="PROSITE" id="PS50824">
    <property type="entry name" value="DAPIN"/>
    <property type="match status" value="1"/>
</dbReference>
<evidence type="ECO:0000256" key="6">
    <source>
        <dbReference type="ARBA" id="ARBA00022840"/>
    </source>
</evidence>
<accession>A0A096LTS0</accession>
<dbReference type="Pfam" id="PF02758">
    <property type="entry name" value="PYRIN"/>
    <property type="match status" value="1"/>
</dbReference>
<proteinExistence type="predicted"/>
<dbReference type="GeneTree" id="ENSGT01150000286904"/>
<dbReference type="InterPro" id="IPR007111">
    <property type="entry name" value="NACHT_NTPase"/>
</dbReference>
<reference evidence="10" key="1">
    <citation type="submission" date="2013-10" db="EMBL/GenBank/DDBJ databases">
        <authorList>
            <person name="Schartl M."/>
            <person name="Warren W."/>
        </authorList>
    </citation>
    <scope>NUCLEOTIDE SEQUENCE [LARGE SCALE GENOMIC DNA]</scope>
    <source>
        <strain evidence="10">female</strain>
    </source>
</reference>